<keyword evidence="3" id="KW-1185">Reference proteome</keyword>
<dbReference type="Proteomes" id="UP000050867">
    <property type="component" value="Unassembled WGS sequence"/>
</dbReference>
<feature type="domain" description="SnoaL-like" evidence="1">
    <location>
        <begin position="17"/>
        <end position="110"/>
    </location>
</feature>
<comment type="caution">
    <text evidence="2">The sequence shown here is derived from an EMBL/GenBank/DDBJ whole genome shotgun (WGS) entry which is preliminary data.</text>
</comment>
<dbReference type="eggNOG" id="COG4922">
    <property type="taxonomic scope" value="Bacteria"/>
</dbReference>
<gene>
    <name evidence="2" type="ORF">AQ490_07050</name>
</gene>
<sequence length="129" mass="14592">MDMNSDPKETDPRELVLRCVESYGKGDLDAVALLVHDDYVDHGIPFQTSTKADWITVARELPLAQLRIDIRRLVAEGDYVTMFSRRWLPGGELDIAVADVFRLRDGLIAERWEIVEQIPTDSPNPVATL</sequence>
<proteinExistence type="predicted"/>
<evidence type="ECO:0000313" key="3">
    <source>
        <dbReference type="Proteomes" id="UP000050867"/>
    </source>
</evidence>
<dbReference type="Pfam" id="PF12680">
    <property type="entry name" value="SnoaL_2"/>
    <property type="match status" value="1"/>
</dbReference>
<evidence type="ECO:0000313" key="2">
    <source>
        <dbReference type="EMBL" id="KRV47229.1"/>
    </source>
</evidence>
<protein>
    <recommendedName>
        <fullName evidence="1">SnoaL-like domain-containing protein</fullName>
    </recommendedName>
</protein>
<dbReference type="SUPFAM" id="SSF54427">
    <property type="entry name" value="NTF2-like"/>
    <property type="match status" value="1"/>
</dbReference>
<organism evidence="2 3">
    <name type="scientific">Wenjunlia vitaminophila</name>
    <name type="common">Streptomyces vitaminophilus</name>
    <dbReference type="NCBI Taxonomy" id="76728"/>
    <lineage>
        <taxon>Bacteria</taxon>
        <taxon>Bacillati</taxon>
        <taxon>Actinomycetota</taxon>
        <taxon>Actinomycetes</taxon>
        <taxon>Kitasatosporales</taxon>
        <taxon>Streptomycetaceae</taxon>
        <taxon>Wenjunlia</taxon>
    </lineage>
</organism>
<evidence type="ECO:0000259" key="1">
    <source>
        <dbReference type="Pfam" id="PF12680"/>
    </source>
</evidence>
<dbReference type="InterPro" id="IPR032710">
    <property type="entry name" value="NTF2-like_dom_sf"/>
</dbReference>
<name>A0A0T6LMA9_WENVI</name>
<accession>A0A0T6LMA9</accession>
<dbReference type="Gene3D" id="3.10.450.50">
    <property type="match status" value="1"/>
</dbReference>
<dbReference type="STRING" id="76728.AQ490_07050"/>
<dbReference type="AlphaFoldDB" id="A0A0T6LMA9"/>
<dbReference type="InterPro" id="IPR037401">
    <property type="entry name" value="SnoaL-like"/>
</dbReference>
<reference evidence="2 3" key="1">
    <citation type="submission" date="2015-10" db="EMBL/GenBank/DDBJ databases">
        <title>Draft genome sequence of pyrrolomycin-producing Streptomyces vitaminophilus.</title>
        <authorList>
            <person name="Graham D.E."/>
            <person name="Mahan K.M."/>
            <person name="Klingeman D.M."/>
            <person name="Hettich R.L."/>
            <person name="Parry R.J."/>
        </authorList>
    </citation>
    <scope>NUCLEOTIDE SEQUENCE [LARGE SCALE GENOMIC DNA]</scope>
    <source>
        <strain evidence="2 3">ATCC 31673</strain>
    </source>
</reference>
<dbReference type="EMBL" id="LLZU01000037">
    <property type="protein sequence ID" value="KRV47229.1"/>
    <property type="molecule type" value="Genomic_DNA"/>
</dbReference>